<keyword evidence="10 13" id="KW-1133">Transmembrane helix</keyword>
<feature type="transmembrane region" description="Helical" evidence="13">
    <location>
        <begin position="188"/>
        <end position="207"/>
    </location>
</feature>
<dbReference type="GO" id="GO:0005524">
    <property type="term" value="F:ATP binding"/>
    <property type="evidence" value="ECO:0007669"/>
    <property type="project" value="UniProtKB-KW"/>
</dbReference>
<comment type="function">
    <text evidence="12">Component of the eukaryotic translation initiation factor 3 (eIF-3) complex, which is involved in protein synthesis of a specialized repertoire of mRNAs and, together with other initiation factors, stimulates binding of mRNA and methionyl-tRNAi to the 40S ribosome. The eIF-3 complex specifically targets and initiates translation of a subset of mRNAs involved in cell proliferation.</text>
</comment>
<evidence type="ECO:0000256" key="8">
    <source>
        <dbReference type="ARBA" id="ARBA00022840"/>
    </source>
</evidence>
<dbReference type="InterPro" id="IPR004667">
    <property type="entry name" value="ADP_ATP_car_bac_type"/>
</dbReference>
<feature type="transmembrane region" description="Helical" evidence="13">
    <location>
        <begin position="158"/>
        <end position="176"/>
    </location>
</feature>
<feature type="transmembrane region" description="Helical" evidence="13">
    <location>
        <begin position="673"/>
        <end position="694"/>
    </location>
</feature>
<comment type="caution">
    <text evidence="16">The sequence shown here is derived from an EMBL/GenBank/DDBJ whole genome shotgun (WGS) entry which is preliminary data.</text>
</comment>
<evidence type="ECO:0000259" key="15">
    <source>
        <dbReference type="PROSITE" id="PS50249"/>
    </source>
</evidence>
<name>A0A2P6TK93_CHLSO</name>
<feature type="compositionally biased region" description="Low complexity" evidence="14">
    <location>
        <begin position="428"/>
        <end position="478"/>
    </location>
</feature>
<keyword evidence="9 12" id="KW-0648">Protein biosynthesis</keyword>
<dbReference type="OrthoDB" id="2190844at2759"/>
<dbReference type="Proteomes" id="UP000239899">
    <property type="component" value="Unassembled WGS sequence"/>
</dbReference>
<keyword evidence="7 13" id="KW-0547">Nucleotide-binding</keyword>
<dbReference type="GO" id="GO:0005471">
    <property type="term" value="F:ATP:ADP antiporter activity"/>
    <property type="evidence" value="ECO:0007669"/>
    <property type="project" value="InterPro"/>
</dbReference>
<dbReference type="EMBL" id="LHPG02000013">
    <property type="protein sequence ID" value="PRW44496.1"/>
    <property type="molecule type" value="Genomic_DNA"/>
</dbReference>
<dbReference type="Gene3D" id="3.40.140.10">
    <property type="entry name" value="Cytidine Deaminase, domain 2"/>
    <property type="match status" value="1"/>
</dbReference>
<feature type="region of interest" description="Disordered" evidence="14">
    <location>
        <begin position="725"/>
        <end position="751"/>
    </location>
</feature>
<evidence type="ECO:0000256" key="13">
    <source>
        <dbReference type="RuleBase" id="RU363121"/>
    </source>
</evidence>
<evidence type="ECO:0000256" key="14">
    <source>
        <dbReference type="SAM" id="MobiDB-lite"/>
    </source>
</evidence>
<dbReference type="GO" id="GO:0001732">
    <property type="term" value="P:formation of cytoplasmic translation initiation complex"/>
    <property type="evidence" value="ECO:0007669"/>
    <property type="project" value="UniProtKB-UniRule"/>
</dbReference>
<keyword evidence="5 12" id="KW-0396">Initiation factor</keyword>
<dbReference type="Pfam" id="PF13012">
    <property type="entry name" value="MitMem_reg"/>
    <property type="match status" value="1"/>
</dbReference>
<feature type="domain" description="MPN" evidence="15">
    <location>
        <begin position="779"/>
        <end position="911"/>
    </location>
</feature>
<keyword evidence="13" id="KW-0934">Plastid</keyword>
<organism evidence="16 17">
    <name type="scientific">Chlorella sorokiniana</name>
    <name type="common">Freshwater green alga</name>
    <dbReference type="NCBI Taxonomy" id="3076"/>
    <lineage>
        <taxon>Eukaryota</taxon>
        <taxon>Viridiplantae</taxon>
        <taxon>Chlorophyta</taxon>
        <taxon>core chlorophytes</taxon>
        <taxon>Trebouxiophyceae</taxon>
        <taxon>Chlorellales</taxon>
        <taxon>Chlorellaceae</taxon>
        <taxon>Chlorella clade</taxon>
        <taxon>Chlorella</taxon>
    </lineage>
</organism>
<feature type="transmembrane region" description="Helical" evidence="13">
    <location>
        <begin position="121"/>
        <end position="138"/>
    </location>
</feature>
<dbReference type="HAMAP" id="MF_03005">
    <property type="entry name" value="eIF3f"/>
    <property type="match status" value="1"/>
</dbReference>
<keyword evidence="11 13" id="KW-0472">Membrane</keyword>
<evidence type="ECO:0000256" key="6">
    <source>
        <dbReference type="ARBA" id="ARBA00022692"/>
    </source>
</evidence>
<dbReference type="GO" id="GO:0031969">
    <property type="term" value="C:chloroplast membrane"/>
    <property type="evidence" value="ECO:0007669"/>
    <property type="project" value="UniProtKB-SubCell"/>
</dbReference>
<comment type="similarity">
    <text evidence="2 13">Belongs to the ADP/ATP translocase tlc family.</text>
</comment>
<dbReference type="GO" id="GO:0008237">
    <property type="term" value="F:metallopeptidase activity"/>
    <property type="evidence" value="ECO:0007669"/>
    <property type="project" value="InterPro"/>
</dbReference>
<evidence type="ECO:0000256" key="2">
    <source>
        <dbReference type="ARBA" id="ARBA00007127"/>
    </source>
</evidence>
<keyword evidence="4 12" id="KW-0963">Cytoplasm</keyword>
<keyword evidence="8 13" id="KW-0067">ATP-binding</keyword>
<dbReference type="InterPro" id="IPR024969">
    <property type="entry name" value="EIF3F/CSN6-like_C"/>
</dbReference>
<keyword evidence="6 13" id="KW-0812">Transmembrane</keyword>
<dbReference type="InterPro" id="IPR027531">
    <property type="entry name" value="eIF3f"/>
</dbReference>
<accession>A0A2P6TK93</accession>
<dbReference type="PANTHER" id="PTHR31187">
    <property type="match status" value="1"/>
</dbReference>
<comment type="subunit">
    <text evidence="12">Component of the eukaryotic translation initiation factor 3 (eIF-3) complex.</text>
</comment>
<protein>
    <recommendedName>
        <fullName evidence="12">Eukaryotic translation initiation factor 3 subunit F</fullName>
        <shortName evidence="12">eIF3f</shortName>
    </recommendedName>
    <alternativeName>
        <fullName evidence="12">eIF-3-epsilon</fullName>
    </alternativeName>
</protein>
<evidence type="ECO:0000256" key="4">
    <source>
        <dbReference type="ARBA" id="ARBA00022490"/>
    </source>
</evidence>
<comment type="similarity">
    <text evidence="12">Belongs to the eIF-3 subunit F family.</text>
</comment>
<evidence type="ECO:0000256" key="3">
    <source>
        <dbReference type="ARBA" id="ARBA00022448"/>
    </source>
</evidence>
<evidence type="ECO:0000256" key="10">
    <source>
        <dbReference type="ARBA" id="ARBA00022989"/>
    </source>
</evidence>
<feature type="compositionally biased region" description="Low complexity" evidence="14">
    <location>
        <begin position="404"/>
        <end position="419"/>
    </location>
</feature>
<dbReference type="PROSITE" id="PS50249">
    <property type="entry name" value="MPN"/>
    <property type="match status" value="1"/>
</dbReference>
<evidence type="ECO:0000256" key="1">
    <source>
        <dbReference type="ARBA" id="ARBA00004141"/>
    </source>
</evidence>
<feature type="region of interest" description="Disordered" evidence="14">
    <location>
        <begin position="404"/>
        <end position="484"/>
    </location>
</feature>
<evidence type="ECO:0000256" key="9">
    <source>
        <dbReference type="ARBA" id="ARBA00022917"/>
    </source>
</evidence>
<evidence type="ECO:0000256" key="7">
    <source>
        <dbReference type="ARBA" id="ARBA00022741"/>
    </source>
</evidence>
<feature type="transmembrane region" description="Helical" evidence="13">
    <location>
        <begin position="579"/>
        <end position="598"/>
    </location>
</feature>
<dbReference type="InterPro" id="IPR037518">
    <property type="entry name" value="MPN"/>
</dbReference>
<feature type="transmembrane region" description="Helical" evidence="13">
    <location>
        <begin position="536"/>
        <end position="559"/>
    </location>
</feature>
<dbReference type="GO" id="GO:0003743">
    <property type="term" value="F:translation initiation factor activity"/>
    <property type="evidence" value="ECO:0007669"/>
    <property type="project" value="UniProtKB-UniRule"/>
</dbReference>
<keyword evidence="17" id="KW-1185">Reference proteome</keyword>
<dbReference type="PANTHER" id="PTHR31187:SF1">
    <property type="entry name" value="ADP,ATP CARRIER PROTEIN 1"/>
    <property type="match status" value="1"/>
</dbReference>
<dbReference type="InterPro" id="IPR000555">
    <property type="entry name" value="JAMM/MPN+_dom"/>
</dbReference>
<dbReference type="GO" id="GO:0031369">
    <property type="term" value="F:translation initiation factor binding"/>
    <property type="evidence" value="ECO:0007669"/>
    <property type="project" value="InterPro"/>
</dbReference>
<dbReference type="AlphaFoldDB" id="A0A2P6TK93"/>
<keyword evidence="3 13" id="KW-0813">Transport</keyword>
<reference evidence="16 17" key="1">
    <citation type="journal article" date="2018" name="Plant J.">
        <title>Genome sequences of Chlorella sorokiniana UTEX 1602 and Micractinium conductrix SAG 241.80: implications to maltose excretion by a green alga.</title>
        <authorList>
            <person name="Arriola M.B."/>
            <person name="Velmurugan N."/>
            <person name="Zhang Y."/>
            <person name="Plunkett M.H."/>
            <person name="Hondzo H."/>
            <person name="Barney B.M."/>
        </authorList>
    </citation>
    <scope>NUCLEOTIDE SEQUENCE [LARGE SCALE GENOMIC DNA]</scope>
    <source>
        <strain evidence="17">UTEX 1602</strain>
    </source>
</reference>
<proteinExistence type="inferred from homology"/>
<dbReference type="Pfam" id="PF01398">
    <property type="entry name" value="JAB"/>
    <property type="match status" value="1"/>
</dbReference>
<evidence type="ECO:0000256" key="5">
    <source>
        <dbReference type="ARBA" id="ARBA00022540"/>
    </source>
</evidence>
<dbReference type="CDD" id="cd08064">
    <property type="entry name" value="MPN_eIF3f"/>
    <property type="match status" value="1"/>
</dbReference>
<feature type="transmembrane region" description="Helical" evidence="13">
    <location>
        <begin position="316"/>
        <end position="335"/>
    </location>
</feature>
<dbReference type="GO" id="GO:0033290">
    <property type="term" value="C:eukaryotic 48S preinitiation complex"/>
    <property type="evidence" value="ECO:0007669"/>
    <property type="project" value="UniProtKB-UniRule"/>
</dbReference>
<evidence type="ECO:0000313" key="16">
    <source>
        <dbReference type="EMBL" id="PRW44496.1"/>
    </source>
</evidence>
<evidence type="ECO:0000256" key="12">
    <source>
        <dbReference type="HAMAP-Rule" id="MF_03005"/>
    </source>
</evidence>
<dbReference type="GO" id="GO:0005852">
    <property type="term" value="C:eukaryotic translation initiation factor 3 complex"/>
    <property type="evidence" value="ECO:0007669"/>
    <property type="project" value="UniProtKB-UniRule"/>
</dbReference>
<evidence type="ECO:0000256" key="11">
    <source>
        <dbReference type="ARBA" id="ARBA00023136"/>
    </source>
</evidence>
<dbReference type="Pfam" id="PF03219">
    <property type="entry name" value="TLC"/>
    <property type="match status" value="2"/>
</dbReference>
<feature type="transmembrane region" description="Helical" evidence="13">
    <location>
        <begin position="240"/>
        <end position="264"/>
    </location>
</feature>
<dbReference type="SMART" id="SM00232">
    <property type="entry name" value="JAB_MPN"/>
    <property type="match status" value="1"/>
</dbReference>
<sequence>MAASAAVCVNARLRSLQASSRAGRPALGLAAPALQRAALRAGRTGSSLQGVPPLPAQQPRPQRLAARRGVVPPPAAGAGATPAVAAAAAAAVPEEQRGLFSALVASVRNQFLKLDGLWDKFIPMSMLFFLMAFVNTIIDSLKDSLVITAAGGGTEVIPYLTVYAVLPSSVLFLVAYSWGTQRFSREKLFNIIIGVFLAFYGAFALLYPHHDALHLNGMAEQLVAVLPAGLSGLVGMVRNWLFTAFYCISELWGDVVLSLLFWGLANETTSIEDAPLLYPLFGIGANVAQTLAGRVLRLFSDAAAGSHFNYTLQVQGIMVLCIGLGAVILALHAWISATFPRNPKGSTAARLRAEAAAARQAAAASAAAANGGQQHHVPLDLEAAVKGLNYCSLDGTHSAAARASYSSSHSSNGATAHHSNGAAPLPPQGAAVQAAAAAATSGSDSSSSNGAALAGAGPGSSAAAAASQQQSSSSSSSSKKSKKKQEAMSMADAWQFLRKSPQIRCLAVMALAQGITTNLLDLAWKHYLHKLATTPAAYSAFLGDTAMWTGIVTGTLMFASPLLFDRVGWRGVANATPNFMLWAGLPFFAGCIAFTFAAGGLPAVAGRGVLMALVITGAILQVFSRGAKFSLFKPAEEMVYIGLDDESRTKGKAAIDVVGAQSGKSIGSMLQQALLILSGGTLGGILPLLAIFYATMLRSWTGAVDDLADHYDPSHAHRMSVAGSLDEEDLSNGLPPAGEATAPQRQPAPALSSVQAAAAAAAMAPAPLTLPVGATENSVRVHPVVLFTITDAFIRRNAGQERVIGTLLGSISDGVVEVKNCYAVPHSESNEQVALDVQHHQTMAQLQQRVSPRDKIVGWFSTGDPDTTRSRDALIHSFYGNECPNPVHLALDTSGQGGRMGVRAFVSRALGLGGNELAREFLEVECEVRSADVERIGVDVLSSELQDKLPGDMEGLAESFERLQHSLQQAQAYVDAVVAGKQKGNTAVGRYLAETVAAVPHFTKADFEKMLADQSNDCTLVLFLSKLIQAHLALADKLGTMQLPLL</sequence>
<evidence type="ECO:0000313" key="17">
    <source>
        <dbReference type="Proteomes" id="UP000239899"/>
    </source>
</evidence>
<keyword evidence="13" id="KW-0150">Chloroplast</keyword>
<dbReference type="GO" id="GO:0016282">
    <property type="term" value="C:eukaryotic 43S preinitiation complex"/>
    <property type="evidence" value="ECO:0007669"/>
    <property type="project" value="UniProtKB-UniRule"/>
</dbReference>
<gene>
    <name evidence="16" type="ORF">C2E21_6825</name>
</gene>
<comment type="subcellular location">
    <subcellularLocation>
        <location evidence="12">Cytoplasm</location>
    </subcellularLocation>
    <subcellularLocation>
        <location evidence="1">Membrane</location>
        <topology evidence="1">Multi-pass membrane protein</topology>
    </subcellularLocation>
    <subcellularLocation>
        <location evidence="13">Plastid</location>
        <location evidence="13">Chloroplast membrane</location>
        <topology evidence="13">Multi-pass membrane protein</topology>
    </subcellularLocation>
</comment>
<feature type="transmembrane region" description="Helical" evidence="13">
    <location>
        <begin position="276"/>
        <end position="296"/>
    </location>
</feature>